<name>A0A841MHQ4_9BACT</name>
<organism evidence="1 2">
    <name type="scientific">Algoriphagus iocasae</name>
    <dbReference type="NCBI Taxonomy" id="1836499"/>
    <lineage>
        <taxon>Bacteria</taxon>
        <taxon>Pseudomonadati</taxon>
        <taxon>Bacteroidota</taxon>
        <taxon>Cytophagia</taxon>
        <taxon>Cytophagales</taxon>
        <taxon>Cyclobacteriaceae</taxon>
        <taxon>Algoriphagus</taxon>
    </lineage>
</organism>
<evidence type="ECO:0000313" key="1">
    <source>
        <dbReference type="EMBL" id="MBB6326910.1"/>
    </source>
</evidence>
<dbReference type="RefSeq" id="WP_184495479.1">
    <property type="nucleotide sequence ID" value="NZ_JACIJO010000002.1"/>
</dbReference>
<dbReference type="AlphaFoldDB" id="A0A841MHQ4"/>
<keyword evidence="2" id="KW-1185">Reference proteome</keyword>
<evidence type="ECO:0000313" key="2">
    <source>
        <dbReference type="Proteomes" id="UP000588604"/>
    </source>
</evidence>
<accession>A0A841MHQ4</accession>
<dbReference type="EMBL" id="JACIJO010000002">
    <property type="protein sequence ID" value="MBB6326910.1"/>
    <property type="molecule type" value="Genomic_DNA"/>
</dbReference>
<sequence>MKITSSKGNFKIIQTIKNRDELLILGSWTDITKQFESRRTFLVNKAEGLFGIYICKQECQEFINHIMMDIDYNEWEDFRLDEVSSMNRYLA</sequence>
<dbReference type="Proteomes" id="UP000588604">
    <property type="component" value="Unassembled WGS sequence"/>
</dbReference>
<comment type="caution">
    <text evidence="1">The sequence shown here is derived from an EMBL/GenBank/DDBJ whole genome shotgun (WGS) entry which is preliminary data.</text>
</comment>
<reference evidence="1 2" key="1">
    <citation type="submission" date="2020-08" db="EMBL/GenBank/DDBJ databases">
        <title>Genomic Encyclopedia of Type Strains, Phase IV (KMG-IV): sequencing the most valuable type-strain genomes for metagenomic binning, comparative biology and taxonomic classification.</title>
        <authorList>
            <person name="Goeker M."/>
        </authorList>
    </citation>
    <scope>NUCLEOTIDE SEQUENCE [LARGE SCALE GENOMIC DNA]</scope>
    <source>
        <strain evidence="1 2">DSM 102044</strain>
    </source>
</reference>
<proteinExistence type="predicted"/>
<gene>
    <name evidence="1" type="ORF">FHS59_002538</name>
</gene>
<protein>
    <submittedName>
        <fullName evidence="1">Uncharacterized protein</fullName>
    </submittedName>
</protein>